<organism evidence="8 9">
    <name type="scientific">Malassezia pachydermatis</name>
    <dbReference type="NCBI Taxonomy" id="77020"/>
    <lineage>
        <taxon>Eukaryota</taxon>
        <taxon>Fungi</taxon>
        <taxon>Dikarya</taxon>
        <taxon>Basidiomycota</taxon>
        <taxon>Ustilaginomycotina</taxon>
        <taxon>Malasseziomycetes</taxon>
        <taxon>Malasseziales</taxon>
        <taxon>Malasseziaceae</taxon>
        <taxon>Malassezia</taxon>
    </lineage>
</organism>
<accession>A0A0M8MWP1</accession>
<evidence type="ECO:0000313" key="8">
    <source>
        <dbReference type="EMBL" id="KOS15081.1"/>
    </source>
</evidence>
<dbReference type="SUPFAM" id="SSF69103">
    <property type="entry name" value="Arp2/3 complex 16 kDa subunit ARPC5"/>
    <property type="match status" value="1"/>
</dbReference>
<keyword evidence="3" id="KW-0963">Cytoplasm</keyword>
<dbReference type="FunFam" id="1.25.40.190:FF:000003">
    <property type="entry name" value="Actin-related protein 2/3 complex subunit 5"/>
    <property type="match status" value="1"/>
</dbReference>
<dbReference type="RefSeq" id="XP_017992713.1">
    <property type="nucleotide sequence ID" value="XM_018135688.1"/>
</dbReference>
<dbReference type="OrthoDB" id="429520at2759"/>
<dbReference type="VEuPathDB" id="FungiDB:Malapachy_1181"/>
<evidence type="ECO:0000256" key="6">
    <source>
        <dbReference type="ARBA" id="ARBA00060329"/>
    </source>
</evidence>
<sequence>MSDFRHLNVDQYDEEALYLADIVPEDPRSPQELAQIAQAKQGSARTRMASGDMVGALQEALHDPPTGSQALEARRMSWSLIFDILSSTRTADILTTVKALSGDERDTLMKYLYRGMELVRTPGEAGSINGAVLLSWHEKLTQVSGTGCIVRVMTDRRVV</sequence>
<evidence type="ECO:0000256" key="2">
    <source>
        <dbReference type="ARBA" id="ARBA00006084"/>
    </source>
</evidence>
<dbReference type="InterPro" id="IPR006789">
    <property type="entry name" value="ARPC5"/>
</dbReference>
<dbReference type="GO" id="GO:0005885">
    <property type="term" value="C:Arp2/3 protein complex"/>
    <property type="evidence" value="ECO:0007669"/>
    <property type="project" value="InterPro"/>
</dbReference>
<dbReference type="PANTHER" id="PTHR12644">
    <property type="entry name" value="ARP2/3 COMPLEX 16 KD SUBUNIT P16-ARC"/>
    <property type="match status" value="1"/>
</dbReference>
<reference evidence="8 9" key="1">
    <citation type="submission" date="2015-07" db="EMBL/GenBank/DDBJ databases">
        <title>Draft Genome Sequence of Malassezia furfur CBS1878 and Malassezia pachydermatis CBS1879.</title>
        <authorList>
            <person name="Triana S."/>
            <person name="Ohm R."/>
            <person name="Gonzalez A."/>
            <person name="DeCock H."/>
            <person name="Restrepo S."/>
            <person name="Celis A."/>
        </authorList>
    </citation>
    <scope>NUCLEOTIDE SEQUENCE [LARGE SCALE GENOMIC DNA]</scope>
    <source>
        <strain evidence="8 9">CBS 1879</strain>
    </source>
</reference>
<comment type="caution">
    <text evidence="8">The sequence shown here is derived from an EMBL/GenBank/DDBJ whole genome shotgun (WGS) entry which is preliminary data.</text>
</comment>
<protein>
    <recommendedName>
        <fullName evidence="5 7">Actin-related protein 2/3 complex subunit 5</fullName>
    </recommendedName>
</protein>
<comment type="function">
    <text evidence="7">Functions as component of the Arp2/3 complex which is involved in regulation of actin polymerization and together with an activating nucleation-promoting factor (NPF) mediates the formation of branched actin networks. Arp2/3 complex plays a critical role in the control of cell morphogenesis via the modulation of cell polarity development.</text>
</comment>
<dbReference type="STRING" id="77020.A0A0M8MWP1"/>
<proteinExistence type="inferred from homology"/>
<dbReference type="PIRSF" id="PIRSF039096">
    <property type="entry name" value="p16-ARC"/>
    <property type="match status" value="1"/>
</dbReference>
<comment type="function">
    <text evidence="6">Functions as a component of the Arp2/3 complex which is involved in regulation of actin polymerization and together with an activating nucleation-promoting factor (NPF) mediates the formation of branched actin networks.</text>
</comment>
<evidence type="ECO:0000256" key="1">
    <source>
        <dbReference type="ARBA" id="ARBA00004245"/>
    </source>
</evidence>
<comment type="similarity">
    <text evidence="2 7">Belongs to the ARPC5 family.</text>
</comment>
<gene>
    <name evidence="8" type="ORF">Malapachy_1181</name>
</gene>
<evidence type="ECO:0000313" key="9">
    <source>
        <dbReference type="Proteomes" id="UP000037751"/>
    </source>
</evidence>
<keyword evidence="9" id="KW-1185">Reference proteome</keyword>
<dbReference type="InterPro" id="IPR036743">
    <property type="entry name" value="ARPC5_sf"/>
</dbReference>
<dbReference type="EMBL" id="LGAV01000003">
    <property type="protein sequence ID" value="KOS15081.1"/>
    <property type="molecule type" value="Genomic_DNA"/>
</dbReference>
<keyword evidence="4 7" id="KW-0206">Cytoskeleton</keyword>
<dbReference type="GeneID" id="28727563"/>
<dbReference type="Pfam" id="PF04699">
    <property type="entry name" value="P16-Arc"/>
    <property type="match status" value="1"/>
</dbReference>
<dbReference type="AlphaFoldDB" id="A0A0M8MWP1"/>
<dbReference type="GO" id="GO:0034314">
    <property type="term" value="P:Arp2/3 complex-mediated actin nucleation"/>
    <property type="evidence" value="ECO:0007669"/>
    <property type="project" value="InterPro"/>
</dbReference>
<dbReference type="GO" id="GO:0044396">
    <property type="term" value="P:actin cortical patch organization"/>
    <property type="evidence" value="ECO:0007669"/>
    <property type="project" value="UniProtKB-ARBA"/>
</dbReference>
<dbReference type="Proteomes" id="UP000037751">
    <property type="component" value="Unassembled WGS sequence"/>
</dbReference>
<dbReference type="Gene3D" id="1.25.40.190">
    <property type="entry name" value="Actin-related protein 2/3 complex subunit 5"/>
    <property type="match status" value="1"/>
</dbReference>
<evidence type="ECO:0000256" key="5">
    <source>
        <dbReference type="ARBA" id="ARBA00040214"/>
    </source>
</evidence>
<evidence type="ECO:0000256" key="3">
    <source>
        <dbReference type="ARBA" id="ARBA00022490"/>
    </source>
</evidence>
<comment type="subcellular location">
    <subcellularLocation>
        <location evidence="1">Cytoplasm</location>
        <location evidence="1">Cytoskeleton</location>
    </subcellularLocation>
</comment>
<evidence type="ECO:0000256" key="7">
    <source>
        <dbReference type="RuleBase" id="RU004301"/>
    </source>
</evidence>
<evidence type="ECO:0000256" key="4">
    <source>
        <dbReference type="ARBA" id="ARBA00023212"/>
    </source>
</evidence>
<name>A0A0M8MWP1_9BASI</name>
<dbReference type="GO" id="GO:0030833">
    <property type="term" value="P:regulation of actin filament polymerization"/>
    <property type="evidence" value="ECO:0007669"/>
    <property type="project" value="InterPro"/>
</dbReference>